<dbReference type="InterPro" id="IPR004709">
    <property type="entry name" value="NaH_exchanger"/>
</dbReference>
<evidence type="ECO:0000259" key="13">
    <source>
        <dbReference type="Pfam" id="PF00999"/>
    </source>
</evidence>
<keyword evidence="7 11" id="KW-0472">Membrane</keyword>
<keyword evidence="4 11" id="KW-1133">Transmembrane helix</keyword>
<dbReference type="PANTHER" id="PTHR10110:SF92">
    <property type="entry name" value="NA(+)_H(+) EXCHANGER PROTEIN 2-RELATED"/>
    <property type="match status" value="1"/>
</dbReference>
<evidence type="ECO:0000256" key="3">
    <source>
        <dbReference type="ARBA" id="ARBA00022692"/>
    </source>
</evidence>
<dbReference type="GO" id="GO:0098719">
    <property type="term" value="P:sodium ion import across plasma membrane"/>
    <property type="evidence" value="ECO:0007669"/>
    <property type="project" value="TreeGrafter"/>
</dbReference>
<dbReference type="Pfam" id="PF00999">
    <property type="entry name" value="Na_H_Exchanger"/>
    <property type="match status" value="1"/>
</dbReference>
<feature type="transmembrane region" description="Helical" evidence="11">
    <location>
        <begin position="43"/>
        <end position="64"/>
    </location>
</feature>
<evidence type="ECO:0000256" key="7">
    <source>
        <dbReference type="ARBA" id="ARBA00023136"/>
    </source>
</evidence>
<keyword evidence="5" id="KW-0915">Sodium</keyword>
<evidence type="ECO:0000256" key="8">
    <source>
        <dbReference type="ARBA" id="ARBA00023201"/>
    </source>
</evidence>
<organism evidence="14 15">
    <name type="scientific">Acrobeloides nanus</name>
    <dbReference type="NCBI Taxonomy" id="290746"/>
    <lineage>
        <taxon>Eukaryota</taxon>
        <taxon>Metazoa</taxon>
        <taxon>Ecdysozoa</taxon>
        <taxon>Nematoda</taxon>
        <taxon>Chromadorea</taxon>
        <taxon>Rhabditida</taxon>
        <taxon>Tylenchina</taxon>
        <taxon>Cephalobomorpha</taxon>
        <taxon>Cephaloboidea</taxon>
        <taxon>Cephalobidae</taxon>
        <taxon>Acrobeloides</taxon>
    </lineage>
</organism>
<feature type="chain" id="PRO_5036696769" description="Sodium/hydrogen exchanger" evidence="12">
    <location>
        <begin position="25"/>
        <end position="534"/>
    </location>
</feature>
<accession>A0A914EPX9</accession>
<keyword evidence="8 9" id="KW-0739">Sodium transport</keyword>
<dbReference type="Gene3D" id="6.10.140.1330">
    <property type="match status" value="1"/>
</dbReference>
<dbReference type="GO" id="GO:0015385">
    <property type="term" value="F:sodium:proton antiporter activity"/>
    <property type="evidence" value="ECO:0007669"/>
    <property type="project" value="InterPro"/>
</dbReference>
<keyword evidence="6 9" id="KW-0406">Ion transport</keyword>
<feature type="signal peptide" evidence="12">
    <location>
        <begin position="1"/>
        <end position="24"/>
    </location>
</feature>
<proteinExistence type="inferred from homology"/>
<name>A0A914EPX9_9BILA</name>
<reference evidence="15" key="1">
    <citation type="submission" date="2022-11" db="UniProtKB">
        <authorList>
            <consortium name="WormBaseParasite"/>
        </authorList>
    </citation>
    <scope>IDENTIFICATION</scope>
</reference>
<dbReference type="PRINTS" id="PR01084">
    <property type="entry name" value="NAHEXCHNGR"/>
</dbReference>
<feature type="region of interest" description="Disordered" evidence="10">
    <location>
        <begin position="467"/>
        <end position="486"/>
    </location>
</feature>
<feature type="transmembrane region" description="Helical" evidence="11">
    <location>
        <begin position="76"/>
        <end position="98"/>
    </location>
</feature>
<evidence type="ECO:0000256" key="12">
    <source>
        <dbReference type="SAM" id="SignalP"/>
    </source>
</evidence>
<keyword evidence="9" id="KW-0050">Antiport</keyword>
<dbReference type="InterPro" id="IPR018422">
    <property type="entry name" value="Cation/H_exchanger_CPA1"/>
</dbReference>
<feature type="transmembrane region" description="Helical" evidence="11">
    <location>
        <begin position="145"/>
        <end position="170"/>
    </location>
</feature>
<dbReference type="InterPro" id="IPR006153">
    <property type="entry name" value="Cation/H_exchanger_TM"/>
</dbReference>
<evidence type="ECO:0000256" key="6">
    <source>
        <dbReference type="ARBA" id="ARBA00023065"/>
    </source>
</evidence>
<dbReference type="Proteomes" id="UP000887540">
    <property type="component" value="Unplaced"/>
</dbReference>
<evidence type="ECO:0000256" key="10">
    <source>
        <dbReference type="SAM" id="MobiDB-lite"/>
    </source>
</evidence>
<dbReference type="PANTHER" id="PTHR10110">
    <property type="entry name" value="SODIUM/HYDROGEN EXCHANGER"/>
    <property type="match status" value="1"/>
</dbReference>
<evidence type="ECO:0000256" key="4">
    <source>
        <dbReference type="ARBA" id="ARBA00022989"/>
    </source>
</evidence>
<evidence type="ECO:0000313" key="15">
    <source>
        <dbReference type="WBParaSite" id="ACRNAN_scaffold963.g27257.t1"/>
    </source>
</evidence>
<evidence type="ECO:0000256" key="11">
    <source>
        <dbReference type="SAM" id="Phobius"/>
    </source>
</evidence>
<dbReference type="NCBIfam" id="TIGR00840">
    <property type="entry name" value="b_cpa1"/>
    <property type="match status" value="1"/>
</dbReference>
<dbReference type="AlphaFoldDB" id="A0A914EPX9"/>
<evidence type="ECO:0000256" key="5">
    <source>
        <dbReference type="ARBA" id="ARBA00023053"/>
    </source>
</evidence>
<evidence type="ECO:0000313" key="14">
    <source>
        <dbReference type="Proteomes" id="UP000887540"/>
    </source>
</evidence>
<evidence type="ECO:0000256" key="9">
    <source>
        <dbReference type="RuleBase" id="RU003722"/>
    </source>
</evidence>
<evidence type="ECO:0000256" key="1">
    <source>
        <dbReference type="ARBA" id="ARBA00004141"/>
    </source>
</evidence>
<feature type="transmembrane region" description="Helical" evidence="11">
    <location>
        <begin position="266"/>
        <end position="289"/>
    </location>
</feature>
<evidence type="ECO:0000256" key="2">
    <source>
        <dbReference type="ARBA" id="ARBA00022448"/>
    </source>
</evidence>
<keyword evidence="14" id="KW-1185">Reference proteome</keyword>
<sequence length="534" mass="59628">MFPDSALLILVGLVIGIFLNAVNADRSYNMPARQFFDNVGACVAFALFNTGFNIAAIGISLWAISLTGIFSVEVKFLDLMLFGSIIADVDPVAVIVIFEDMHVHDLLYISVFGESVLNDGISVVIYNMLQVFVEIGGSNIIARDYIFGLISFFTIALGGIAVGLLLAYLCAFLTKYTKNVPILNPVMVFLLPFCAYWVAELLGFSSILAIVFCGVTLRPYIRDNVTKDAFKAIHHFTKVLALGAETVIFIFLGLSTVSSDHHWDTSFIILSLIFCLIYRAVGIVILCNIFNMVQLKQFTTVDIFIMVFGGLRGAIAYGLAVSLPDNIPARNMYISAVICEIYFTVFLQGLVLKPIAQFLEVERKHVHTKSMIETVYDNLVDNTMTAVEIVVGKRGHNWMRSMWERVNNSVLRPIFIKESARKKMDRSNLVRAAKKLEDRDATMFAKNIEKWYDNVHSRSMSQLNLHESFPPPNGGVRTAAETPSTYAEDERYPISSEFSPIGQVSARLQDGHLLGLNLHELKTLIIVELTYESF</sequence>
<dbReference type="GO" id="GO:0051453">
    <property type="term" value="P:regulation of intracellular pH"/>
    <property type="evidence" value="ECO:0007669"/>
    <property type="project" value="TreeGrafter"/>
</dbReference>
<dbReference type="GO" id="GO:0015386">
    <property type="term" value="F:potassium:proton antiporter activity"/>
    <property type="evidence" value="ECO:0007669"/>
    <property type="project" value="TreeGrafter"/>
</dbReference>
<feature type="domain" description="Cation/H+ exchanger transmembrane" evidence="13">
    <location>
        <begin position="27"/>
        <end position="356"/>
    </location>
</feature>
<protein>
    <recommendedName>
        <fullName evidence="9">Sodium/hydrogen exchanger</fullName>
    </recommendedName>
</protein>
<dbReference type="WBParaSite" id="ACRNAN_scaffold963.g27257.t1">
    <property type="protein sequence ID" value="ACRNAN_scaffold963.g27257.t1"/>
    <property type="gene ID" value="ACRNAN_scaffold963.g27257"/>
</dbReference>
<feature type="transmembrane region" description="Helical" evidence="11">
    <location>
        <begin position="332"/>
        <end position="352"/>
    </location>
</feature>
<feature type="transmembrane region" description="Helical" evidence="11">
    <location>
        <begin position="301"/>
        <end position="320"/>
    </location>
</feature>
<keyword evidence="12" id="KW-0732">Signal</keyword>
<feature type="transmembrane region" description="Helical" evidence="11">
    <location>
        <begin position="233"/>
        <end position="254"/>
    </location>
</feature>
<dbReference type="GO" id="GO:0005886">
    <property type="term" value="C:plasma membrane"/>
    <property type="evidence" value="ECO:0007669"/>
    <property type="project" value="TreeGrafter"/>
</dbReference>
<comment type="similarity">
    <text evidence="9">Belongs to the monovalent cation:proton antiporter 1 (CPA1) transporter (TC 2.A.36) family.</text>
</comment>
<keyword evidence="2 9" id="KW-0813">Transport</keyword>
<keyword evidence="3 9" id="KW-0812">Transmembrane</keyword>
<comment type="subcellular location">
    <subcellularLocation>
        <location evidence="1">Membrane</location>
        <topology evidence="1">Multi-pass membrane protein</topology>
    </subcellularLocation>
</comment>
<feature type="transmembrane region" description="Helical" evidence="11">
    <location>
        <begin position="204"/>
        <end position="221"/>
    </location>
</feature>